<proteinExistence type="predicted"/>
<dbReference type="Gene3D" id="2.60.40.2340">
    <property type="match status" value="1"/>
</dbReference>
<reference evidence="1 2" key="1">
    <citation type="submission" date="2024-04" db="EMBL/GenBank/DDBJ databases">
        <title>Novel genus in family Flammeovirgaceae.</title>
        <authorList>
            <person name="Nguyen T.H."/>
            <person name="Vuong T.Q."/>
            <person name="Le H."/>
            <person name="Kim S.-G."/>
        </authorList>
    </citation>
    <scope>NUCLEOTIDE SEQUENCE [LARGE SCALE GENOMIC DNA]</scope>
    <source>
        <strain evidence="1 2">JCM 23209</strain>
    </source>
</reference>
<evidence type="ECO:0000313" key="1">
    <source>
        <dbReference type="EMBL" id="MEN7546875.1"/>
    </source>
</evidence>
<accession>A0AAW9S571</accession>
<dbReference type="AlphaFoldDB" id="A0AAW9S571"/>
<dbReference type="EMBL" id="JBDKWZ010000001">
    <property type="protein sequence ID" value="MEN7546875.1"/>
    <property type="molecule type" value="Genomic_DNA"/>
</dbReference>
<protein>
    <recommendedName>
        <fullName evidence="3">DUF5018 domain-containing protein</fullName>
    </recommendedName>
</protein>
<dbReference type="PROSITE" id="PS51257">
    <property type="entry name" value="PROKAR_LIPOPROTEIN"/>
    <property type="match status" value="1"/>
</dbReference>
<dbReference type="Proteomes" id="UP001403385">
    <property type="component" value="Unassembled WGS sequence"/>
</dbReference>
<gene>
    <name evidence="1" type="ORF">AAG747_03070</name>
</gene>
<comment type="caution">
    <text evidence="1">The sequence shown here is derived from an EMBL/GenBank/DDBJ whole genome shotgun (WGS) entry which is preliminary data.</text>
</comment>
<name>A0AAW9S571_9BACT</name>
<organism evidence="1 2">
    <name type="scientific">Rapidithrix thailandica</name>
    <dbReference type="NCBI Taxonomy" id="413964"/>
    <lineage>
        <taxon>Bacteria</taxon>
        <taxon>Pseudomonadati</taxon>
        <taxon>Bacteroidota</taxon>
        <taxon>Cytophagia</taxon>
        <taxon>Cytophagales</taxon>
        <taxon>Flammeovirgaceae</taxon>
        <taxon>Rapidithrix</taxon>
    </lineage>
</organism>
<sequence>MKLFSKIKAAGLILLWIFTSCSTNEILRELPYGNINEFTVNLEDEIIYAEITETELIINWPYNIEIPTKIAPSIRISENATIQPASEEAIDPTQDIVYKVIAEDGSERSYSLKIDYLQPILKIEEIATPLEASFKHDYVISGEGLSKNKDQNKVFLVSEDGSKEYPLKIDEVYAYNDNGYADKIKVRMPKVEDVQAGKYKVKITLGNRSDVSDNVYFDLKDLKLPYITIPENMISEKEGVRCMVLDSWEQHVLNGDNLNTLNASQIFFLWKASNGQGTASSEISIVDENTIMFTKSPWADANKLYQKAYIEYQNDVSVYLRDENGEFVGIYFE</sequence>
<evidence type="ECO:0000313" key="2">
    <source>
        <dbReference type="Proteomes" id="UP001403385"/>
    </source>
</evidence>
<evidence type="ECO:0008006" key="3">
    <source>
        <dbReference type="Google" id="ProtNLM"/>
    </source>
</evidence>
<dbReference type="RefSeq" id="WP_346819655.1">
    <property type="nucleotide sequence ID" value="NZ_JBDKWZ010000001.1"/>
</dbReference>
<keyword evidence="2" id="KW-1185">Reference proteome</keyword>